<protein>
    <recommendedName>
        <fullName evidence="3">DUF4468 domain-containing protein</fullName>
    </recommendedName>
</protein>
<reference evidence="1 2" key="1">
    <citation type="submission" date="2021-04" db="EMBL/GenBank/DDBJ databases">
        <title>Description of novel Flavobacterium sp. F-328.</title>
        <authorList>
            <person name="Saticioglu I.B."/>
        </authorList>
    </citation>
    <scope>NUCLEOTIDE SEQUENCE [LARGE SCALE GENOMIC DNA]</scope>
    <source>
        <strain evidence="1 2">F-328</strain>
    </source>
</reference>
<evidence type="ECO:0000313" key="2">
    <source>
        <dbReference type="Proteomes" id="UP000679008"/>
    </source>
</evidence>
<organism evidence="1 2">
    <name type="scientific">Flavobacterium erciyesense</name>
    <dbReference type="NCBI Taxonomy" id="2825842"/>
    <lineage>
        <taxon>Bacteria</taxon>
        <taxon>Pseudomonadati</taxon>
        <taxon>Bacteroidota</taxon>
        <taxon>Flavobacteriia</taxon>
        <taxon>Flavobacteriales</taxon>
        <taxon>Flavobacteriaceae</taxon>
        <taxon>Flavobacterium</taxon>
    </lineage>
</organism>
<name>A0ABS5D5E5_9FLAO</name>
<gene>
    <name evidence="1" type="ORF">KBJ98_11180</name>
</gene>
<dbReference type="RefSeq" id="WP_210790729.1">
    <property type="nucleotide sequence ID" value="NZ_JAGPXB010000010.1"/>
</dbReference>
<comment type="caution">
    <text evidence="1">The sequence shown here is derived from an EMBL/GenBank/DDBJ whole genome shotgun (WGS) entry which is preliminary data.</text>
</comment>
<accession>A0ABS5D5E5</accession>
<dbReference type="Proteomes" id="UP000679008">
    <property type="component" value="Unassembled WGS sequence"/>
</dbReference>
<keyword evidence="2" id="KW-1185">Reference proteome</keyword>
<dbReference type="EMBL" id="JAGPXB010000010">
    <property type="protein sequence ID" value="MBQ0909265.1"/>
    <property type="molecule type" value="Genomic_DNA"/>
</dbReference>
<proteinExistence type="predicted"/>
<evidence type="ECO:0008006" key="3">
    <source>
        <dbReference type="Google" id="ProtNLM"/>
    </source>
</evidence>
<evidence type="ECO:0000313" key="1">
    <source>
        <dbReference type="EMBL" id="MBQ0909265.1"/>
    </source>
</evidence>
<sequence length="183" mass="21686">MRLFLFILLLPIFVHSQKFDGYAVTSANDTIHCKYFVATNPFSEKLLSVASIYDKIKILNDKGEKIEYTTKNLKSFLIKGTKFGDLKFVSLIYDNNKRFYHEVQAGRLMFYRFYKEGSGMVIGIGFGLKDDKFVELQGPEFRERLGEFIIDYPELYQKWMDSNKYYKPKQLEEVIKLYNEHFK</sequence>